<reference evidence="3" key="1">
    <citation type="submission" date="2015-07" db="EMBL/GenBank/DDBJ databases">
        <title>Nocardia seriolae U-1 whole genome shotgun sequence.</title>
        <authorList>
            <person name="Imajoh M."/>
            <person name="Fukumoto Y."/>
            <person name="Sukeda M."/>
            <person name="Yamane J."/>
            <person name="Yamasaki K."/>
            <person name="Shimizu M."/>
            <person name="Ohnishi K."/>
            <person name="Oshima S."/>
        </authorList>
    </citation>
    <scope>NUCLEOTIDE SEQUENCE [LARGE SCALE GENOMIC DNA]</scope>
    <source>
        <strain evidence="3">U-1</strain>
    </source>
</reference>
<organism evidence="2 3">
    <name type="scientific">Nocardia seriolae</name>
    <dbReference type="NCBI Taxonomy" id="37332"/>
    <lineage>
        <taxon>Bacteria</taxon>
        <taxon>Bacillati</taxon>
        <taxon>Actinomycetota</taxon>
        <taxon>Actinomycetes</taxon>
        <taxon>Mycobacteriales</taxon>
        <taxon>Nocardiaceae</taxon>
        <taxon>Nocardia</taxon>
    </lineage>
</organism>
<protein>
    <recommendedName>
        <fullName evidence="5">Metallo-beta-lactamase domain-containing protein</fullName>
    </recommendedName>
</protein>
<evidence type="ECO:0000313" key="1">
    <source>
        <dbReference type="EMBL" id="APB01264.1"/>
    </source>
</evidence>
<dbReference type="KEGG" id="nsr:NS506_07244"/>
<evidence type="ECO:0000313" key="4">
    <source>
        <dbReference type="Proteomes" id="UP000180166"/>
    </source>
</evidence>
<dbReference type="Proteomes" id="UP000037179">
    <property type="component" value="Unassembled WGS sequence"/>
</dbReference>
<name>A0ABC9YLP0_9NOCA</name>
<dbReference type="RefSeq" id="WP_158660850.1">
    <property type="nucleotide sequence ID" value="NZ_AP028458.1"/>
</dbReference>
<reference evidence="2 3" key="2">
    <citation type="journal article" date="2016" name="Genome Announc.">
        <title>Draft Genome Sequence of Erythromycin- and Oxytetracycline-Sensitive Nocardia seriolae Strain U-1 (NBRC 110359).</title>
        <authorList>
            <person name="Imajoh M."/>
            <person name="Sukeda M."/>
            <person name="Shimizu M."/>
            <person name="Yamane J."/>
            <person name="Ohnishi K."/>
            <person name="Oshima S."/>
        </authorList>
    </citation>
    <scope>NUCLEOTIDE SEQUENCE [LARGE SCALE GENOMIC DNA]</scope>
    <source>
        <strain evidence="2 3">U-1</strain>
    </source>
</reference>
<keyword evidence="3" id="KW-1185">Reference proteome</keyword>
<evidence type="ECO:0000313" key="3">
    <source>
        <dbReference type="Proteomes" id="UP000037179"/>
    </source>
</evidence>
<dbReference type="AlphaFoldDB" id="A0ABC9YLP0"/>
<dbReference type="PANTHER" id="PTHR30619:SF1">
    <property type="entry name" value="RECOMBINATION PROTEIN 2"/>
    <property type="match status" value="1"/>
</dbReference>
<dbReference type="InterPro" id="IPR036866">
    <property type="entry name" value="RibonucZ/Hydroxyglut_hydro"/>
</dbReference>
<dbReference type="EMBL" id="BBYQ01000004">
    <property type="protein sequence ID" value="GAP26218.1"/>
    <property type="molecule type" value="Genomic_DNA"/>
</dbReference>
<evidence type="ECO:0008006" key="5">
    <source>
        <dbReference type="Google" id="ProtNLM"/>
    </source>
</evidence>
<dbReference type="GeneID" id="93372816"/>
<dbReference type="PANTHER" id="PTHR30619">
    <property type="entry name" value="DNA INTERNALIZATION/COMPETENCE PROTEIN COMEC/REC2"/>
    <property type="match status" value="1"/>
</dbReference>
<proteinExistence type="predicted"/>
<dbReference type="EMBL" id="CP017839">
    <property type="protein sequence ID" value="APB01264.1"/>
    <property type="molecule type" value="Genomic_DNA"/>
</dbReference>
<dbReference type="Gene3D" id="3.60.15.10">
    <property type="entry name" value="Ribonuclease Z/Hydroxyacylglutathione hydrolase-like"/>
    <property type="match status" value="1"/>
</dbReference>
<dbReference type="Proteomes" id="UP000180166">
    <property type="component" value="Chromosome"/>
</dbReference>
<evidence type="ECO:0000313" key="2">
    <source>
        <dbReference type="EMBL" id="GAP26218.1"/>
    </source>
</evidence>
<dbReference type="SUPFAM" id="SSF56281">
    <property type="entry name" value="Metallo-hydrolase/oxidoreductase"/>
    <property type="match status" value="1"/>
</dbReference>
<gene>
    <name evidence="1" type="ORF">NS506_07244</name>
    <name evidence="2" type="ORF">NSK11_contig00004-0072</name>
</gene>
<accession>A0ABC9YLP0</accession>
<dbReference type="InterPro" id="IPR052159">
    <property type="entry name" value="Competence_DNA_uptake"/>
</dbReference>
<reference evidence="1 4" key="3">
    <citation type="submission" date="2016-10" db="EMBL/GenBank/DDBJ databases">
        <title>Genome sequence of Nocardia seriolae strain EM150506, isolated from Anguila japonica.</title>
        <authorList>
            <person name="Han H.-J."/>
        </authorList>
    </citation>
    <scope>NUCLEOTIDE SEQUENCE [LARGE SCALE GENOMIC DNA]</scope>
    <source>
        <strain evidence="1 4">EM150506</strain>
    </source>
</reference>
<sequence>MSTPTTIAVRMYNVGFGDAFTVTVRHADQTWRMLVDCGVHSQGRVRPIRESVQAIIADLTAAAADHHPHLDVIVATHHHADHISGFACDEWAGVAVDEVWVPFVEDPDDADARRIRGGQADAADGLAALIGKLGNGLSASVEQALDFAVNSQGNAAATDRLLGRNKKGFASAHRVRYLPGKDKADNTIEVERVGLVAHILGPPRDERFLARMNPPAKQTWPVVRAVASPESAETCDKPANLFNPRYFAQDGLPLELTQAKDQLKLEELLDHEDRLLRAAAILENAVNNTSVFFVLDISGTRLLFPGDAQQGAWDHVLADAHNAALLSDLAFYKVGHHGSHNATPREFVETDWKTKGYAMVPFGLVERWARTIPKQSLLNALRNHHHTVIRADEPPRAVPGSVAVHGDLWTEVTLTA</sequence>